<dbReference type="Proteomes" id="UP000886005">
    <property type="component" value="Unassembled WGS sequence"/>
</dbReference>
<feature type="signal peptide" evidence="1">
    <location>
        <begin position="1"/>
        <end position="21"/>
    </location>
</feature>
<name>A0A7V1LK33_CALAY</name>
<evidence type="ECO:0000256" key="1">
    <source>
        <dbReference type="SAM" id="SignalP"/>
    </source>
</evidence>
<dbReference type="AlphaFoldDB" id="A0A7V1LK33"/>
<reference evidence="2" key="1">
    <citation type="journal article" date="2020" name="mSystems">
        <title>Genome- and Community-Level Interaction Insights into Carbon Utilization and Element Cycling Functions of Hydrothermarchaeota in Hydrothermal Sediment.</title>
        <authorList>
            <person name="Zhou Z."/>
            <person name="Liu Y."/>
            <person name="Xu W."/>
            <person name="Pan J."/>
            <person name="Luo Z.H."/>
            <person name="Li M."/>
        </authorList>
    </citation>
    <scope>NUCLEOTIDE SEQUENCE [LARGE SCALE GENOMIC DNA]</scope>
    <source>
        <strain evidence="2">HyVt-456</strain>
    </source>
</reference>
<keyword evidence="1" id="KW-0732">Signal</keyword>
<accession>A0A7V1LK33</accession>
<proteinExistence type="predicted"/>
<organism evidence="2">
    <name type="scientific">Caldithrix abyssi</name>
    <dbReference type="NCBI Taxonomy" id="187145"/>
    <lineage>
        <taxon>Bacteria</taxon>
        <taxon>Pseudomonadati</taxon>
        <taxon>Calditrichota</taxon>
        <taxon>Calditrichia</taxon>
        <taxon>Calditrichales</taxon>
        <taxon>Calditrichaceae</taxon>
        <taxon>Caldithrix</taxon>
    </lineage>
</organism>
<gene>
    <name evidence="2" type="ORF">ENJ10_02115</name>
</gene>
<evidence type="ECO:0008006" key="3">
    <source>
        <dbReference type="Google" id="ProtNLM"/>
    </source>
</evidence>
<sequence length="60" mass="6917">MKKILLLIVAAAFLFSGCAASRQIKEKPKNSEKKISFKARDYYLKGLYLQMEERYSDALV</sequence>
<dbReference type="EMBL" id="DRLD01000060">
    <property type="protein sequence ID" value="HED09458.1"/>
    <property type="molecule type" value="Genomic_DNA"/>
</dbReference>
<feature type="non-terminal residue" evidence="2">
    <location>
        <position position="60"/>
    </location>
</feature>
<feature type="chain" id="PRO_5030610130" description="Outer membrane protein assembly factor BamD" evidence="1">
    <location>
        <begin position="22"/>
        <end position="60"/>
    </location>
</feature>
<protein>
    <recommendedName>
        <fullName evidence="3">Outer membrane protein assembly factor BamD</fullName>
    </recommendedName>
</protein>
<evidence type="ECO:0000313" key="2">
    <source>
        <dbReference type="EMBL" id="HED09458.1"/>
    </source>
</evidence>
<dbReference type="PROSITE" id="PS51257">
    <property type="entry name" value="PROKAR_LIPOPROTEIN"/>
    <property type="match status" value="1"/>
</dbReference>
<comment type="caution">
    <text evidence="2">The sequence shown here is derived from an EMBL/GenBank/DDBJ whole genome shotgun (WGS) entry which is preliminary data.</text>
</comment>